<keyword evidence="2" id="KW-1185">Reference proteome</keyword>
<protein>
    <submittedName>
        <fullName evidence="1">Uncharacterized protein</fullName>
    </submittedName>
</protein>
<gene>
    <name evidence="1" type="ORF">BGC07_00820</name>
</gene>
<evidence type="ECO:0000313" key="2">
    <source>
        <dbReference type="Proteomes" id="UP000094329"/>
    </source>
</evidence>
<name>A0ABX2ZYU4_9GAMM</name>
<accession>A0ABX2ZYU4</accession>
<dbReference type="Proteomes" id="UP000094329">
    <property type="component" value="Unassembled WGS sequence"/>
</dbReference>
<dbReference type="RefSeq" id="WP_069311589.1">
    <property type="nucleotide sequence ID" value="NZ_MDTU01000001.1"/>
</dbReference>
<organism evidence="1 2">
    <name type="scientific">Piscirickettsia litoralis</name>
    <dbReference type="NCBI Taxonomy" id="1891921"/>
    <lineage>
        <taxon>Bacteria</taxon>
        <taxon>Pseudomonadati</taxon>
        <taxon>Pseudomonadota</taxon>
        <taxon>Gammaproteobacteria</taxon>
        <taxon>Thiotrichales</taxon>
        <taxon>Piscirickettsiaceae</taxon>
        <taxon>Piscirickettsia</taxon>
    </lineage>
</organism>
<dbReference type="EMBL" id="MDTU01000001">
    <property type="protein sequence ID" value="ODN41787.1"/>
    <property type="molecule type" value="Genomic_DNA"/>
</dbReference>
<comment type="caution">
    <text evidence="1">The sequence shown here is derived from an EMBL/GenBank/DDBJ whole genome shotgun (WGS) entry which is preliminary data.</text>
</comment>
<evidence type="ECO:0000313" key="1">
    <source>
        <dbReference type="EMBL" id="ODN41787.1"/>
    </source>
</evidence>
<proteinExistence type="predicted"/>
<sequence length="192" mass="22062">MTRAISSNNLFCGFRTALYIAIKTADLTENEELKAKILSIYNSNAEAISWSALNDITDTEEPLEYPKPVIRAFIEHWAEFQSEKIVHNLLVQKHSLEDAIEASVKYSDSSTENIETKRQAARTHKKEFVGNSVKTNAEALYAAQYRIHADSNMKFYKNRIANKIRSFATKWWGDLGTTDELKEFIKKCSFRK</sequence>
<reference evidence="1 2" key="1">
    <citation type="submission" date="2016-08" db="EMBL/GenBank/DDBJ databases">
        <title>Draft genome sequence of Candidatus Piscirickettsia litoralis, from seawater.</title>
        <authorList>
            <person name="Wan X."/>
            <person name="Lee A.J."/>
            <person name="Hou S."/>
            <person name="Donachie S.P."/>
        </authorList>
    </citation>
    <scope>NUCLEOTIDE SEQUENCE [LARGE SCALE GENOMIC DNA]</scope>
    <source>
        <strain evidence="1 2">Y2</strain>
    </source>
</reference>